<proteinExistence type="predicted"/>
<feature type="non-terminal residue" evidence="1">
    <location>
        <position position="1"/>
    </location>
</feature>
<protein>
    <submittedName>
        <fullName evidence="1">Uncharacterized protein</fullName>
    </submittedName>
</protein>
<sequence length="56" mass="6415">VYFLGLQNLGGNDSSNCNSYLGLTFKKEKMDYPTLARVFIFVVCVLDKNFTVDFRI</sequence>
<organism evidence="1">
    <name type="scientific">marine metagenome</name>
    <dbReference type="NCBI Taxonomy" id="408172"/>
    <lineage>
        <taxon>unclassified sequences</taxon>
        <taxon>metagenomes</taxon>
        <taxon>ecological metagenomes</taxon>
    </lineage>
</organism>
<gene>
    <name evidence="1" type="ORF">METZ01_LOCUS498959</name>
</gene>
<dbReference type="AlphaFoldDB" id="A0A383DPD0"/>
<dbReference type="EMBL" id="UINC01218886">
    <property type="protein sequence ID" value="SVE46105.1"/>
    <property type="molecule type" value="Genomic_DNA"/>
</dbReference>
<accession>A0A383DPD0</accession>
<feature type="non-terminal residue" evidence="1">
    <location>
        <position position="56"/>
    </location>
</feature>
<reference evidence="1" key="1">
    <citation type="submission" date="2018-05" db="EMBL/GenBank/DDBJ databases">
        <authorList>
            <person name="Lanie J.A."/>
            <person name="Ng W.-L."/>
            <person name="Kazmierczak K.M."/>
            <person name="Andrzejewski T.M."/>
            <person name="Davidsen T.M."/>
            <person name="Wayne K.J."/>
            <person name="Tettelin H."/>
            <person name="Glass J.I."/>
            <person name="Rusch D."/>
            <person name="Podicherti R."/>
            <person name="Tsui H.-C.T."/>
            <person name="Winkler M.E."/>
        </authorList>
    </citation>
    <scope>NUCLEOTIDE SEQUENCE</scope>
</reference>
<evidence type="ECO:0000313" key="1">
    <source>
        <dbReference type="EMBL" id="SVE46105.1"/>
    </source>
</evidence>
<name>A0A383DPD0_9ZZZZ</name>